<comment type="caution">
    <text evidence="1">The sequence shown here is derived from an EMBL/GenBank/DDBJ whole genome shotgun (WGS) entry which is preliminary data.</text>
</comment>
<dbReference type="Proteomes" id="UP000789595">
    <property type="component" value="Unassembled WGS sequence"/>
</dbReference>
<proteinExistence type="predicted"/>
<dbReference type="EMBL" id="CAKKNE010000003">
    <property type="protein sequence ID" value="CAH0372488.1"/>
    <property type="molecule type" value="Genomic_DNA"/>
</dbReference>
<name>A0A8J2SI79_9STRA</name>
<sequence length="355" mass="39480">MGSVPQLMSLMWCATQCGAYPIRFALLSHQHSGTHFFREVMTYLGVIMGNEMFSRDMCALQGLPRPPPEEELDSMFGFRDADWAAFRDCVCLRGATAGVCPFDEAEAQRNGNSSLRVTRSHQAVGFIWQCCGVSASWGLSLREHIPYLRRAGIRVVVLERINPMAMSMSSSNTENIVHRGRDDSFNLSEADLHNMVLVRQKNEGMFAGALQLLLRAHVPALYVTYETLNRNYSAFVPILRFLGLKATFDAPAMLHVTDPVNDKERQAMAPASLVRSYGLSNATKHHIRKTISYIENAASVERWVTGGNIPGLQLCHLHDNCSLLPVKCFDPGHARAAGRARLLSVKVGDSKQRSE</sequence>
<protein>
    <submittedName>
        <fullName evidence="1">Uncharacterized protein</fullName>
    </submittedName>
</protein>
<evidence type="ECO:0000313" key="1">
    <source>
        <dbReference type="EMBL" id="CAH0372488.1"/>
    </source>
</evidence>
<keyword evidence="2" id="KW-1185">Reference proteome</keyword>
<reference evidence="1" key="1">
    <citation type="submission" date="2021-11" db="EMBL/GenBank/DDBJ databases">
        <authorList>
            <consortium name="Genoscope - CEA"/>
            <person name="William W."/>
        </authorList>
    </citation>
    <scope>NUCLEOTIDE SEQUENCE</scope>
</reference>
<evidence type="ECO:0000313" key="2">
    <source>
        <dbReference type="Proteomes" id="UP000789595"/>
    </source>
</evidence>
<organism evidence="1 2">
    <name type="scientific">Pelagomonas calceolata</name>
    <dbReference type="NCBI Taxonomy" id="35677"/>
    <lineage>
        <taxon>Eukaryota</taxon>
        <taxon>Sar</taxon>
        <taxon>Stramenopiles</taxon>
        <taxon>Ochrophyta</taxon>
        <taxon>Pelagophyceae</taxon>
        <taxon>Pelagomonadales</taxon>
        <taxon>Pelagomonadaceae</taxon>
        <taxon>Pelagomonas</taxon>
    </lineage>
</organism>
<gene>
    <name evidence="1" type="ORF">PECAL_3P24880</name>
</gene>
<dbReference type="AlphaFoldDB" id="A0A8J2SI79"/>
<accession>A0A8J2SI79</accession>
<dbReference type="SUPFAM" id="SSF52540">
    <property type="entry name" value="P-loop containing nucleoside triphosphate hydrolases"/>
    <property type="match status" value="1"/>
</dbReference>
<dbReference type="Gene3D" id="3.40.50.300">
    <property type="entry name" value="P-loop containing nucleotide triphosphate hydrolases"/>
    <property type="match status" value="1"/>
</dbReference>
<dbReference type="InterPro" id="IPR027417">
    <property type="entry name" value="P-loop_NTPase"/>
</dbReference>